<evidence type="ECO:0000313" key="2">
    <source>
        <dbReference type="Proteomes" id="UP000664859"/>
    </source>
</evidence>
<accession>A0A835Z4L9</accession>
<dbReference type="EMBL" id="JAFCMP010000146">
    <property type="protein sequence ID" value="KAG5184940.1"/>
    <property type="molecule type" value="Genomic_DNA"/>
</dbReference>
<reference evidence="1" key="1">
    <citation type="submission" date="2021-02" db="EMBL/GenBank/DDBJ databases">
        <title>First Annotated Genome of the Yellow-green Alga Tribonema minus.</title>
        <authorList>
            <person name="Mahan K.M."/>
        </authorList>
    </citation>
    <scope>NUCLEOTIDE SEQUENCE</scope>
    <source>
        <strain evidence="1">UTEX B ZZ1240</strain>
    </source>
</reference>
<protein>
    <submittedName>
        <fullName evidence="1">Uncharacterized protein</fullName>
    </submittedName>
</protein>
<evidence type="ECO:0000313" key="1">
    <source>
        <dbReference type="EMBL" id="KAG5184940.1"/>
    </source>
</evidence>
<proteinExistence type="predicted"/>
<gene>
    <name evidence="1" type="ORF">JKP88DRAFT_276867</name>
</gene>
<name>A0A835Z4L9_9STRA</name>
<sequence length="107" mass="12106">MNDVLWRTVDVRPTTQTIKSNDLHGELQARLNQLGFRGAGLDDDGDGWTARHLPEGDSDASKRRLLAQLQQLDVEADRTDYQELTALFENFLTMPQRAPQEEGRRGA</sequence>
<dbReference type="Proteomes" id="UP000664859">
    <property type="component" value="Unassembled WGS sequence"/>
</dbReference>
<dbReference type="AlphaFoldDB" id="A0A835Z4L9"/>
<comment type="caution">
    <text evidence="1">The sequence shown here is derived from an EMBL/GenBank/DDBJ whole genome shotgun (WGS) entry which is preliminary data.</text>
</comment>
<organism evidence="1 2">
    <name type="scientific">Tribonema minus</name>
    <dbReference type="NCBI Taxonomy" id="303371"/>
    <lineage>
        <taxon>Eukaryota</taxon>
        <taxon>Sar</taxon>
        <taxon>Stramenopiles</taxon>
        <taxon>Ochrophyta</taxon>
        <taxon>PX clade</taxon>
        <taxon>Xanthophyceae</taxon>
        <taxon>Tribonematales</taxon>
        <taxon>Tribonemataceae</taxon>
        <taxon>Tribonema</taxon>
    </lineage>
</organism>
<keyword evidence="2" id="KW-1185">Reference proteome</keyword>